<comment type="caution">
    <text evidence="2">The sequence shown here is derived from an EMBL/GenBank/DDBJ whole genome shotgun (WGS) entry which is preliminary data.</text>
</comment>
<keyword evidence="3" id="KW-1185">Reference proteome</keyword>
<evidence type="ECO:0000313" key="2">
    <source>
        <dbReference type="EMBL" id="KAL0190993.1"/>
    </source>
</evidence>
<accession>A0ABD0QY76</accession>
<dbReference type="EMBL" id="JAMKFB020000006">
    <property type="protein sequence ID" value="KAL0190993.1"/>
    <property type="molecule type" value="Genomic_DNA"/>
</dbReference>
<gene>
    <name evidence="2" type="ORF">M9458_013691</name>
</gene>
<sequence>MQLSSANSPFLMAFDNAVLNSLFLIRANYHYPADFPDTTGLSWRDAIIRCLESVQPRSRAQPDPEPSPSSPRCTEPKPEPTDDGEPGPTATDDLSPNGAKELIITTVEPELLVTSDQ</sequence>
<dbReference type="Proteomes" id="UP001529510">
    <property type="component" value="Unassembled WGS sequence"/>
</dbReference>
<feature type="non-terminal residue" evidence="2">
    <location>
        <position position="117"/>
    </location>
</feature>
<feature type="region of interest" description="Disordered" evidence="1">
    <location>
        <begin position="53"/>
        <end position="117"/>
    </location>
</feature>
<proteinExistence type="predicted"/>
<evidence type="ECO:0000313" key="3">
    <source>
        <dbReference type="Proteomes" id="UP001529510"/>
    </source>
</evidence>
<reference evidence="2 3" key="1">
    <citation type="submission" date="2024-05" db="EMBL/GenBank/DDBJ databases">
        <title>Genome sequencing and assembly of Indian major carp, Cirrhinus mrigala (Hamilton, 1822).</title>
        <authorList>
            <person name="Mohindra V."/>
            <person name="Chowdhury L.M."/>
            <person name="Lal K."/>
            <person name="Jena J.K."/>
        </authorList>
    </citation>
    <scope>NUCLEOTIDE SEQUENCE [LARGE SCALE GENOMIC DNA]</scope>
    <source>
        <strain evidence="2">CM1030</strain>
        <tissue evidence="2">Blood</tissue>
    </source>
</reference>
<name>A0ABD0QY76_CIRMR</name>
<dbReference type="AlphaFoldDB" id="A0ABD0QY76"/>
<protein>
    <submittedName>
        <fullName evidence="2">Uncharacterized protein</fullName>
    </submittedName>
</protein>
<evidence type="ECO:0000256" key="1">
    <source>
        <dbReference type="SAM" id="MobiDB-lite"/>
    </source>
</evidence>
<organism evidence="2 3">
    <name type="scientific">Cirrhinus mrigala</name>
    <name type="common">Mrigala</name>
    <dbReference type="NCBI Taxonomy" id="683832"/>
    <lineage>
        <taxon>Eukaryota</taxon>
        <taxon>Metazoa</taxon>
        <taxon>Chordata</taxon>
        <taxon>Craniata</taxon>
        <taxon>Vertebrata</taxon>
        <taxon>Euteleostomi</taxon>
        <taxon>Actinopterygii</taxon>
        <taxon>Neopterygii</taxon>
        <taxon>Teleostei</taxon>
        <taxon>Ostariophysi</taxon>
        <taxon>Cypriniformes</taxon>
        <taxon>Cyprinidae</taxon>
        <taxon>Labeoninae</taxon>
        <taxon>Labeonini</taxon>
        <taxon>Cirrhinus</taxon>
    </lineage>
</organism>